<proteinExistence type="predicted"/>
<name>X6NPM2_RETFI</name>
<feature type="compositionally biased region" description="Polar residues" evidence="1">
    <location>
        <begin position="284"/>
        <end position="302"/>
    </location>
</feature>
<protein>
    <submittedName>
        <fullName evidence="2">Uncharacterized protein</fullName>
    </submittedName>
</protein>
<accession>X6NPM2</accession>
<reference evidence="2 3" key="1">
    <citation type="journal article" date="2013" name="Curr. Biol.">
        <title>The Genome of the Foraminiferan Reticulomyxa filosa.</title>
        <authorList>
            <person name="Glockner G."/>
            <person name="Hulsmann N."/>
            <person name="Schleicher M."/>
            <person name="Noegel A.A."/>
            <person name="Eichinger L."/>
            <person name="Gallinger C."/>
            <person name="Pawlowski J."/>
            <person name="Sierra R."/>
            <person name="Euteneuer U."/>
            <person name="Pillet L."/>
            <person name="Moustafa A."/>
            <person name="Platzer M."/>
            <person name="Groth M."/>
            <person name="Szafranski K."/>
            <person name="Schliwa M."/>
        </authorList>
    </citation>
    <scope>NUCLEOTIDE SEQUENCE [LARGE SCALE GENOMIC DNA]</scope>
</reference>
<dbReference type="Proteomes" id="UP000023152">
    <property type="component" value="Unassembled WGS sequence"/>
</dbReference>
<evidence type="ECO:0000313" key="3">
    <source>
        <dbReference type="Proteomes" id="UP000023152"/>
    </source>
</evidence>
<feature type="non-terminal residue" evidence="2">
    <location>
        <position position="1"/>
    </location>
</feature>
<comment type="caution">
    <text evidence="2">The sequence shown here is derived from an EMBL/GenBank/DDBJ whole genome shotgun (WGS) entry which is preliminary data.</text>
</comment>
<feature type="region of interest" description="Disordered" evidence="1">
    <location>
        <begin position="284"/>
        <end position="304"/>
    </location>
</feature>
<keyword evidence="3" id="KW-1185">Reference proteome</keyword>
<gene>
    <name evidence="2" type="ORF">RFI_09803</name>
</gene>
<evidence type="ECO:0000256" key="1">
    <source>
        <dbReference type="SAM" id="MobiDB-lite"/>
    </source>
</evidence>
<sequence length="340" mass="39354">NAFALTKFQAACILGHWDDVRRMGALVEALSLKAGKLGKNNHFNNYTMRALEQRGGGFDFGQFYKFCLCLSKFLLMINVLQEKIPPTMLDSPKFEEWTIHALRYKNLNPTATLEEDSQFVMTHEQMIDTERYSVLFPVSQQRGTWIAVPSVIQHAGRLSDTKESFIEWSFLLVPLVKKKNSFFFLFPESYGLFFITLLQTQFEWTYPLSHERQMVRKVGKMELERLPFTRTIEDSGNLFETGSQGTGYVWEGTLEVTMEKWEDPEEFGRRQVAYINEMYNLPSNPYESTHTETPGGNATPKSTRAKREISTQIYHVELVIENKRIVEGENDYENQGDDGK</sequence>
<evidence type="ECO:0000313" key="2">
    <source>
        <dbReference type="EMBL" id="ETO27327.1"/>
    </source>
</evidence>
<organism evidence="2 3">
    <name type="scientific">Reticulomyxa filosa</name>
    <dbReference type="NCBI Taxonomy" id="46433"/>
    <lineage>
        <taxon>Eukaryota</taxon>
        <taxon>Sar</taxon>
        <taxon>Rhizaria</taxon>
        <taxon>Retaria</taxon>
        <taxon>Foraminifera</taxon>
        <taxon>Monothalamids</taxon>
        <taxon>Reticulomyxidae</taxon>
        <taxon>Reticulomyxa</taxon>
    </lineage>
</organism>
<dbReference type="AlphaFoldDB" id="X6NPM2"/>
<dbReference type="EMBL" id="ASPP01007326">
    <property type="protein sequence ID" value="ETO27327.1"/>
    <property type="molecule type" value="Genomic_DNA"/>
</dbReference>